<dbReference type="SUPFAM" id="SSF47413">
    <property type="entry name" value="lambda repressor-like DNA-binding domains"/>
    <property type="match status" value="1"/>
</dbReference>
<dbReference type="GO" id="GO:0003677">
    <property type="term" value="F:DNA binding"/>
    <property type="evidence" value="ECO:0007669"/>
    <property type="project" value="InterPro"/>
</dbReference>
<dbReference type="InterPro" id="IPR001387">
    <property type="entry name" value="Cro/C1-type_HTH"/>
</dbReference>
<organism evidence="3 4">
    <name type="scientific">Methylobacterium hispanicum</name>
    <dbReference type="NCBI Taxonomy" id="270350"/>
    <lineage>
        <taxon>Bacteria</taxon>
        <taxon>Pseudomonadati</taxon>
        <taxon>Pseudomonadota</taxon>
        <taxon>Alphaproteobacteria</taxon>
        <taxon>Hyphomicrobiales</taxon>
        <taxon>Methylobacteriaceae</taxon>
        <taxon>Methylobacterium</taxon>
    </lineage>
</organism>
<dbReference type="Proteomes" id="UP001055247">
    <property type="component" value="Unassembled WGS sequence"/>
</dbReference>
<evidence type="ECO:0000313" key="4">
    <source>
        <dbReference type="Proteomes" id="UP001055247"/>
    </source>
</evidence>
<reference evidence="3" key="2">
    <citation type="submission" date="2021-08" db="EMBL/GenBank/DDBJ databases">
        <authorList>
            <person name="Tani A."/>
            <person name="Ola A."/>
            <person name="Ogura Y."/>
            <person name="Katsura K."/>
            <person name="Hayashi T."/>
        </authorList>
    </citation>
    <scope>NUCLEOTIDE SEQUENCE</scope>
    <source>
        <strain evidence="3">DSM 16372</strain>
    </source>
</reference>
<dbReference type="EMBL" id="BPQO01000004">
    <property type="protein sequence ID" value="GJD87836.1"/>
    <property type="molecule type" value="Genomic_DNA"/>
</dbReference>
<protein>
    <recommendedName>
        <fullName evidence="2">HTH cro/C1-type domain-containing protein</fullName>
    </recommendedName>
</protein>
<evidence type="ECO:0000256" key="1">
    <source>
        <dbReference type="SAM" id="MobiDB-lite"/>
    </source>
</evidence>
<dbReference type="Pfam" id="PF01381">
    <property type="entry name" value="HTH_3"/>
    <property type="match status" value="1"/>
</dbReference>
<reference evidence="3" key="1">
    <citation type="journal article" date="2016" name="Front. Microbiol.">
        <title>Genome Sequence of the Piezophilic, Mesophilic Sulfate-Reducing Bacterium Desulfovibrio indicus J2T.</title>
        <authorList>
            <person name="Cao J."/>
            <person name="Maignien L."/>
            <person name="Shao Z."/>
            <person name="Alain K."/>
            <person name="Jebbar M."/>
        </authorList>
    </citation>
    <scope>NUCLEOTIDE SEQUENCE</scope>
    <source>
        <strain evidence="3">DSM 16372</strain>
    </source>
</reference>
<proteinExistence type="predicted"/>
<dbReference type="InterPro" id="IPR010982">
    <property type="entry name" value="Lambda_DNA-bd_dom_sf"/>
</dbReference>
<comment type="caution">
    <text evidence="3">The sequence shown here is derived from an EMBL/GenBank/DDBJ whole genome shotgun (WGS) entry which is preliminary data.</text>
</comment>
<accession>A0AAV4ZJ29</accession>
<feature type="region of interest" description="Disordered" evidence="1">
    <location>
        <begin position="117"/>
        <end position="152"/>
    </location>
</feature>
<sequence>MAGKSATDFDKLLGERILAFRTAAGLTQREVADALGVSAAQLQKYEKGSNCLKVNTLPILAGLYGRGIEDFFDIEAVGNGNTSPADKGTVTVAEAANMLAQTVGRLEQATGLVKSALAQAARSPETMEEAGAAPPTKPRAKLQPRGPETGLG</sequence>
<dbReference type="PROSITE" id="PS50943">
    <property type="entry name" value="HTH_CROC1"/>
    <property type="match status" value="1"/>
</dbReference>
<dbReference type="AlphaFoldDB" id="A0AAV4ZJ29"/>
<dbReference type="Gene3D" id="1.10.260.40">
    <property type="entry name" value="lambda repressor-like DNA-binding domains"/>
    <property type="match status" value="1"/>
</dbReference>
<name>A0AAV4ZJ29_9HYPH</name>
<dbReference type="SMART" id="SM00530">
    <property type="entry name" value="HTH_XRE"/>
    <property type="match status" value="1"/>
</dbReference>
<feature type="domain" description="HTH cro/C1-type" evidence="2">
    <location>
        <begin position="17"/>
        <end position="71"/>
    </location>
</feature>
<keyword evidence="4" id="KW-1185">Reference proteome</keyword>
<dbReference type="RefSeq" id="WP_238229827.1">
    <property type="nucleotide sequence ID" value="NZ_BPQO01000004.1"/>
</dbReference>
<dbReference type="CDD" id="cd00093">
    <property type="entry name" value="HTH_XRE"/>
    <property type="match status" value="1"/>
</dbReference>
<evidence type="ECO:0000313" key="3">
    <source>
        <dbReference type="EMBL" id="GJD87836.1"/>
    </source>
</evidence>
<evidence type="ECO:0000259" key="2">
    <source>
        <dbReference type="PROSITE" id="PS50943"/>
    </source>
</evidence>
<gene>
    <name evidence="3" type="ORF">BHAOGJBA_1341</name>
</gene>